<sequence>MADMSPMAEDLDTNHNDNNHSPAGSAGSVGSGGSTGAGIPMLVVHKREMVQIMEDHHHNQQQDQQNNHHHGHSMEADDDGQQQIDDQDTDGDALSPQKRPLNNNNNDVATVFLIDTSEVGPDDADQAVEVDEEKSQSTLCFLKQQVGVVWAPWQFQRRQGQLTLDTTT</sequence>
<feature type="region of interest" description="Disordered" evidence="1">
    <location>
        <begin position="56"/>
        <end position="107"/>
    </location>
</feature>
<name>A0ABQ9YPU2_9CRUS</name>
<feature type="region of interest" description="Disordered" evidence="1">
    <location>
        <begin position="1"/>
        <end position="38"/>
    </location>
</feature>
<dbReference type="Proteomes" id="UP001234178">
    <property type="component" value="Unassembled WGS sequence"/>
</dbReference>
<evidence type="ECO:0000313" key="2">
    <source>
        <dbReference type="EMBL" id="KAK4002633.1"/>
    </source>
</evidence>
<evidence type="ECO:0000313" key="3">
    <source>
        <dbReference type="Proteomes" id="UP001234178"/>
    </source>
</evidence>
<gene>
    <name evidence="2" type="ORF">OUZ56_004445</name>
</gene>
<feature type="compositionally biased region" description="Acidic residues" evidence="1">
    <location>
        <begin position="76"/>
        <end position="91"/>
    </location>
</feature>
<reference evidence="2 3" key="1">
    <citation type="journal article" date="2023" name="Nucleic Acids Res.">
        <title>The hologenome of Daphnia magna reveals possible DNA methylation and microbiome-mediated evolution of the host genome.</title>
        <authorList>
            <person name="Chaturvedi A."/>
            <person name="Li X."/>
            <person name="Dhandapani V."/>
            <person name="Marshall H."/>
            <person name="Kissane S."/>
            <person name="Cuenca-Cambronero M."/>
            <person name="Asole G."/>
            <person name="Calvet F."/>
            <person name="Ruiz-Romero M."/>
            <person name="Marangio P."/>
            <person name="Guigo R."/>
            <person name="Rago D."/>
            <person name="Mirbahai L."/>
            <person name="Eastwood N."/>
            <person name="Colbourne J.K."/>
            <person name="Zhou J."/>
            <person name="Mallon E."/>
            <person name="Orsini L."/>
        </authorList>
    </citation>
    <scope>NUCLEOTIDE SEQUENCE [LARGE SCALE GENOMIC DNA]</scope>
    <source>
        <strain evidence="2">LRV0_1</strain>
    </source>
</reference>
<keyword evidence="3" id="KW-1185">Reference proteome</keyword>
<accession>A0ABQ9YPU2</accession>
<organism evidence="2 3">
    <name type="scientific">Daphnia magna</name>
    <dbReference type="NCBI Taxonomy" id="35525"/>
    <lineage>
        <taxon>Eukaryota</taxon>
        <taxon>Metazoa</taxon>
        <taxon>Ecdysozoa</taxon>
        <taxon>Arthropoda</taxon>
        <taxon>Crustacea</taxon>
        <taxon>Branchiopoda</taxon>
        <taxon>Diplostraca</taxon>
        <taxon>Cladocera</taxon>
        <taxon>Anomopoda</taxon>
        <taxon>Daphniidae</taxon>
        <taxon>Daphnia</taxon>
    </lineage>
</organism>
<dbReference type="EMBL" id="JAOYFB010000001">
    <property type="protein sequence ID" value="KAK4002633.1"/>
    <property type="molecule type" value="Genomic_DNA"/>
</dbReference>
<evidence type="ECO:0000256" key="1">
    <source>
        <dbReference type="SAM" id="MobiDB-lite"/>
    </source>
</evidence>
<protein>
    <submittedName>
        <fullName evidence="2">Uncharacterized protein</fullName>
    </submittedName>
</protein>
<feature type="compositionally biased region" description="Gly residues" evidence="1">
    <location>
        <begin position="27"/>
        <end position="36"/>
    </location>
</feature>
<comment type="caution">
    <text evidence="2">The sequence shown here is derived from an EMBL/GenBank/DDBJ whole genome shotgun (WGS) entry which is preliminary data.</text>
</comment>
<proteinExistence type="predicted"/>